<sequence length="239" mass="26348">MIDPQASQALSPRRILEIAAPMVAELGGTWRLTDRGRWRPGRRRGPMLRSGSLGVRVLPPHSDDHRHFDLEILLNANLFYVPRIADCTVGLADDPVEAAQQAIQAWIDTCLVTVLEMIEQKGRLATHFSSSDEGGFAGWHAIVGGVTGWSVDGSHAKQEWFAETMPWSELAPVITAGLDRRFLNGVRMLVGQGGDFTECEVRINGRRHEASSAALAALDWPRTDGFELARTFILLVGRD</sequence>
<dbReference type="RefSeq" id="WP_208472220.1">
    <property type="nucleotide sequence ID" value="NZ_JAGFNS010000034.1"/>
</dbReference>
<dbReference type="InterPro" id="IPR045929">
    <property type="entry name" value="DUF6348"/>
</dbReference>
<keyword evidence="2" id="KW-1185">Reference proteome</keyword>
<proteinExistence type="predicted"/>
<gene>
    <name evidence="1" type="ORF">J5X75_36770</name>
</gene>
<organism evidence="1 2">
    <name type="scientific">Actinoplanes flavus</name>
    <dbReference type="NCBI Taxonomy" id="2820290"/>
    <lineage>
        <taxon>Bacteria</taxon>
        <taxon>Bacillati</taxon>
        <taxon>Actinomycetota</taxon>
        <taxon>Actinomycetes</taxon>
        <taxon>Micromonosporales</taxon>
        <taxon>Micromonosporaceae</taxon>
        <taxon>Actinoplanes</taxon>
    </lineage>
</organism>
<accession>A0ABS3UWW1</accession>
<evidence type="ECO:0000313" key="1">
    <source>
        <dbReference type="EMBL" id="MBO3743065.1"/>
    </source>
</evidence>
<reference evidence="1 2" key="1">
    <citation type="submission" date="2021-03" db="EMBL/GenBank/DDBJ databases">
        <title>Actinoplanes flavus sp. nov., a novel actinomycete isolated from Coconut Palm rhizosphere soil.</title>
        <authorList>
            <person name="Luo X."/>
        </authorList>
    </citation>
    <scope>NUCLEOTIDE SEQUENCE [LARGE SCALE GENOMIC DNA]</scope>
    <source>
        <strain evidence="1 2">NEAU-H7</strain>
    </source>
</reference>
<comment type="caution">
    <text evidence="1">The sequence shown here is derived from an EMBL/GenBank/DDBJ whole genome shotgun (WGS) entry which is preliminary data.</text>
</comment>
<dbReference type="Proteomes" id="UP000679690">
    <property type="component" value="Unassembled WGS sequence"/>
</dbReference>
<protein>
    <submittedName>
        <fullName evidence="1">Uncharacterized protein</fullName>
    </submittedName>
</protein>
<dbReference type="EMBL" id="JAGFNS010000034">
    <property type="protein sequence ID" value="MBO3743065.1"/>
    <property type="molecule type" value="Genomic_DNA"/>
</dbReference>
<evidence type="ECO:0000313" key="2">
    <source>
        <dbReference type="Proteomes" id="UP000679690"/>
    </source>
</evidence>
<dbReference type="Pfam" id="PF19875">
    <property type="entry name" value="DUF6348"/>
    <property type="match status" value="1"/>
</dbReference>
<name>A0ABS3UWW1_9ACTN</name>